<reference evidence="5" key="1">
    <citation type="journal article" date="2009" name="J. Bacteriol.">
        <title>Complete genome sequence of Erythrobacter litoralis HTCC2594.</title>
        <authorList>
            <person name="Oh H.M."/>
            <person name="Giovannoni S.J."/>
            <person name="Ferriera S."/>
            <person name="Johnson J."/>
            <person name="Cho J.C."/>
        </authorList>
    </citation>
    <scope>NUCLEOTIDE SEQUENCE [LARGE SCALE GENOMIC DNA]</scope>
    <source>
        <strain evidence="5">HTCC2594</strain>
    </source>
</reference>
<sequence length="270" mass="28413">MALPPANTPPATPKPEDEKKARLKAAQDEAALREIDEAVRQDQYAEFGRTYGRPLLVLLVVGLAAFGGYLWWDGQREAALEQDSEVLVSALDQIEAGNLQTGTETLEPLTTSDNAGAQAAALMLQAGIAAQQGDLARAATLFGQVANNSDAPPAYRDLATVRQVALQFDRLEPAEVIQRLSAIAVPDNAFFGSAGELVAMAHLEKGDRAAAGKLFGEIAKSDDAPQSLRSRARQMAGMLGVDAIEDVDEVLEEAGADTSATSVQGTGVAQ</sequence>
<name>Q2NCC1_ERYLH</name>
<dbReference type="Pfam" id="PF09976">
    <property type="entry name" value="TPR_21"/>
    <property type="match status" value="1"/>
</dbReference>
<dbReference type="eggNOG" id="COG4649">
    <property type="taxonomic scope" value="Bacteria"/>
</dbReference>
<accession>Q2NCC1</accession>
<keyword evidence="2" id="KW-0812">Transmembrane</keyword>
<evidence type="ECO:0000256" key="1">
    <source>
        <dbReference type="SAM" id="MobiDB-lite"/>
    </source>
</evidence>
<dbReference type="STRING" id="314225.ELI_02890"/>
<organism evidence="4 5">
    <name type="scientific">Erythrobacter litoralis (strain HTCC2594)</name>
    <dbReference type="NCBI Taxonomy" id="314225"/>
    <lineage>
        <taxon>Bacteria</taxon>
        <taxon>Pseudomonadati</taxon>
        <taxon>Pseudomonadota</taxon>
        <taxon>Alphaproteobacteria</taxon>
        <taxon>Sphingomonadales</taxon>
        <taxon>Erythrobacteraceae</taxon>
        <taxon>Erythrobacter/Porphyrobacter group</taxon>
        <taxon>Erythrobacter</taxon>
    </lineage>
</organism>
<dbReference type="InterPro" id="IPR018704">
    <property type="entry name" value="SecYEG/CpoB_TPR"/>
</dbReference>
<evidence type="ECO:0000256" key="2">
    <source>
        <dbReference type="SAM" id="Phobius"/>
    </source>
</evidence>
<evidence type="ECO:0000313" key="5">
    <source>
        <dbReference type="Proteomes" id="UP000008808"/>
    </source>
</evidence>
<dbReference type="HOGENOM" id="CLU_073302_1_0_5"/>
<keyword evidence="5" id="KW-1185">Reference proteome</keyword>
<feature type="domain" description="Ancillary SecYEG translocon subunit/Cell division coordinator CpoB TPR" evidence="3">
    <location>
        <begin position="49"/>
        <end position="213"/>
    </location>
</feature>
<protein>
    <recommendedName>
        <fullName evidence="3">Ancillary SecYEG translocon subunit/Cell division coordinator CpoB TPR domain-containing protein</fullName>
    </recommendedName>
</protein>
<proteinExistence type="predicted"/>
<dbReference type="RefSeq" id="WP_011413546.1">
    <property type="nucleotide sequence ID" value="NC_007722.1"/>
</dbReference>
<dbReference type="KEGG" id="eli:ELI_02890"/>
<dbReference type="AlphaFoldDB" id="Q2NCC1"/>
<evidence type="ECO:0000259" key="3">
    <source>
        <dbReference type="Pfam" id="PF09976"/>
    </source>
</evidence>
<feature type="compositionally biased region" description="Basic and acidic residues" evidence="1">
    <location>
        <begin position="14"/>
        <end position="27"/>
    </location>
</feature>
<dbReference type="Proteomes" id="UP000008808">
    <property type="component" value="Chromosome"/>
</dbReference>
<feature type="region of interest" description="Disordered" evidence="1">
    <location>
        <begin position="1"/>
        <end position="27"/>
    </location>
</feature>
<evidence type="ECO:0000313" key="4">
    <source>
        <dbReference type="EMBL" id="ABC62670.1"/>
    </source>
</evidence>
<keyword evidence="2" id="KW-1133">Transmembrane helix</keyword>
<feature type="compositionally biased region" description="Pro residues" evidence="1">
    <location>
        <begin position="1"/>
        <end position="13"/>
    </location>
</feature>
<keyword evidence="2" id="KW-0472">Membrane</keyword>
<gene>
    <name evidence="4" type="ordered locus">ELI_02890</name>
</gene>
<dbReference type="OrthoDB" id="7173339at2"/>
<feature type="transmembrane region" description="Helical" evidence="2">
    <location>
        <begin position="55"/>
        <end position="72"/>
    </location>
</feature>
<dbReference type="EMBL" id="CP000157">
    <property type="protein sequence ID" value="ABC62670.1"/>
    <property type="molecule type" value="Genomic_DNA"/>
</dbReference>